<evidence type="ECO:0000256" key="8">
    <source>
        <dbReference type="SAM" id="Coils"/>
    </source>
</evidence>
<accession>A0AB39HX38</accession>
<keyword evidence="10" id="KW-0282">Flagellum</keyword>
<dbReference type="PANTHER" id="PTHR34982">
    <property type="entry name" value="YOP PROTEINS TRANSLOCATION PROTEIN L"/>
    <property type="match status" value="1"/>
</dbReference>
<comment type="function">
    <text evidence="1">Needed for flagellar regrowth and assembly.</text>
</comment>
<proteinExistence type="inferred from homology"/>
<dbReference type="GO" id="GO:0044781">
    <property type="term" value="P:bacterial-type flagellum organization"/>
    <property type="evidence" value="ECO:0007669"/>
    <property type="project" value="UniProtKB-KW"/>
</dbReference>
<keyword evidence="5" id="KW-0653">Protein transport</keyword>
<dbReference type="InterPro" id="IPR022524">
    <property type="entry name" value="FliH_Bacilli"/>
</dbReference>
<dbReference type="InterPro" id="IPR051472">
    <property type="entry name" value="T3SS_Stator/FliH"/>
</dbReference>
<dbReference type="PANTHER" id="PTHR34982:SF1">
    <property type="entry name" value="FLAGELLAR ASSEMBLY PROTEIN FLIH"/>
    <property type="match status" value="1"/>
</dbReference>
<dbReference type="Pfam" id="PF02108">
    <property type="entry name" value="FliH"/>
    <property type="match status" value="1"/>
</dbReference>
<feature type="coiled-coil region" evidence="8">
    <location>
        <begin position="108"/>
        <end position="135"/>
    </location>
</feature>
<evidence type="ECO:0000256" key="3">
    <source>
        <dbReference type="ARBA" id="ARBA00022448"/>
    </source>
</evidence>
<organism evidence="10">
    <name type="scientific">Ornithinibacillus sp. 4-3</name>
    <dbReference type="NCBI Taxonomy" id="3231488"/>
    <lineage>
        <taxon>Bacteria</taxon>
        <taxon>Bacillati</taxon>
        <taxon>Bacillota</taxon>
        <taxon>Bacilli</taxon>
        <taxon>Bacillales</taxon>
        <taxon>Bacillaceae</taxon>
        <taxon>Ornithinibacillus</taxon>
    </lineage>
</organism>
<evidence type="ECO:0000256" key="1">
    <source>
        <dbReference type="ARBA" id="ARBA00003041"/>
    </source>
</evidence>
<keyword evidence="6" id="KW-1006">Bacterial flagellum protein export</keyword>
<evidence type="ECO:0000256" key="6">
    <source>
        <dbReference type="ARBA" id="ARBA00023225"/>
    </source>
</evidence>
<evidence type="ECO:0000256" key="7">
    <source>
        <dbReference type="NCBIfam" id="TIGR03825"/>
    </source>
</evidence>
<dbReference type="RefSeq" id="WP_368655191.1">
    <property type="nucleotide sequence ID" value="NZ_CP162599.1"/>
</dbReference>
<dbReference type="GO" id="GO:0005829">
    <property type="term" value="C:cytosol"/>
    <property type="evidence" value="ECO:0007669"/>
    <property type="project" value="TreeGrafter"/>
</dbReference>
<evidence type="ECO:0000256" key="4">
    <source>
        <dbReference type="ARBA" id="ARBA00022795"/>
    </source>
</evidence>
<evidence type="ECO:0000256" key="2">
    <source>
        <dbReference type="ARBA" id="ARBA00006602"/>
    </source>
</evidence>
<sequence length="254" mass="29082">MVEVTTLLSSTPPYIDEKKKIKIKPIHQLQKVQNSETEVKSGSLKDTYEEQLKRLEQIKQEQADLLEKTNLDIEKQRSKWEAERSSLVEQAKQEGYSQGFDAGEKKGLAQYEALLDQANQIIAQTKADYDKMLDANDEVLVKLAMVSAEKILKIKLEEDPSLFLSIVKAVIKDSKDQVEISIFLHPENYKVVIEMREELSQTLDGDVKLSIYIDHHLNKHECLIKHPFGQVKAGIDPELKELQKILLEVVTEDK</sequence>
<keyword evidence="10" id="KW-0969">Cilium</keyword>
<dbReference type="NCBIfam" id="TIGR03825">
    <property type="entry name" value="FliH_bacil"/>
    <property type="match status" value="1"/>
</dbReference>
<protein>
    <recommendedName>
        <fullName evidence="7">Flagellar assembly protein FliH</fullName>
    </recommendedName>
</protein>
<comment type="similarity">
    <text evidence="2">Belongs to the FliH family.</text>
</comment>
<reference evidence="10" key="1">
    <citation type="submission" date="2024-07" db="EMBL/GenBank/DDBJ databases">
        <title>Halotolerant mesophilic bacterium Ornithinibacillus sp. 4-3, sp. nov., isolated from soil.</title>
        <authorList>
            <person name="Sidarenka A.V."/>
            <person name="Guliayeva D.E."/>
            <person name="Leanovich S.I."/>
            <person name="Hileuskaya K.S."/>
            <person name="Akhremchuk A.E."/>
            <person name="Sikolenko M.A."/>
            <person name="Valentovich L.N."/>
        </authorList>
    </citation>
    <scope>NUCLEOTIDE SEQUENCE</scope>
    <source>
        <strain evidence="10">4-3</strain>
    </source>
</reference>
<name>A0AB39HX38_9BACI</name>
<evidence type="ECO:0000313" key="10">
    <source>
        <dbReference type="EMBL" id="XDK34521.1"/>
    </source>
</evidence>
<keyword evidence="8" id="KW-0175">Coiled coil</keyword>
<feature type="domain" description="Flagellar assembly protein FliH/Type III secretion system HrpE" evidence="9">
    <location>
        <begin position="114"/>
        <end position="240"/>
    </location>
</feature>
<keyword evidence="10" id="KW-0966">Cell projection</keyword>
<feature type="coiled-coil region" evidence="8">
    <location>
        <begin position="41"/>
        <end position="83"/>
    </location>
</feature>
<keyword evidence="4" id="KW-1005">Bacterial flagellum biogenesis</keyword>
<dbReference type="InterPro" id="IPR018035">
    <property type="entry name" value="Flagellar_FliH/T3SS_HrpE"/>
</dbReference>
<gene>
    <name evidence="10" type="primary">fliH</name>
    <name evidence="10" type="ORF">AB4Y30_07260</name>
</gene>
<dbReference type="GO" id="GO:0015031">
    <property type="term" value="P:protein transport"/>
    <property type="evidence" value="ECO:0007669"/>
    <property type="project" value="UniProtKB-KW"/>
</dbReference>
<keyword evidence="3" id="KW-0813">Transport</keyword>
<dbReference type="AlphaFoldDB" id="A0AB39HX38"/>
<evidence type="ECO:0000259" key="9">
    <source>
        <dbReference type="Pfam" id="PF02108"/>
    </source>
</evidence>
<evidence type="ECO:0000256" key="5">
    <source>
        <dbReference type="ARBA" id="ARBA00022927"/>
    </source>
</evidence>
<dbReference type="EMBL" id="CP162599">
    <property type="protein sequence ID" value="XDK34521.1"/>
    <property type="molecule type" value="Genomic_DNA"/>
</dbReference>